<sequence length="257" mass="29481">MEAEELEGEMVRIYVGRRARGQVLTENQNRPCHFRYTEAQTAHKEVQTFPQQPTKPIRMPHCTSMISLIYVIKPAGRWVVNWISFNLHTSEAEPGADQRQSEARPCLVGKCLANMSSRLAWEHILSASEGRDWLYESIYPRYPGNPLYLLHWEELCIPIPLPPAQKVPTPDTQGTHCTYYTGRNCVSPPLSHLHRKYLPQIPRNPLYLLHWEELCIPIPLPPAQKVPTPDTQEPTVPSALEGNDCIYPPYLRPDSQK</sequence>
<dbReference type="EMBL" id="CM004482">
    <property type="protein sequence ID" value="OCT63105.1"/>
    <property type="molecule type" value="Genomic_DNA"/>
</dbReference>
<organism evidence="1 2">
    <name type="scientific">Xenopus laevis</name>
    <name type="common">African clawed frog</name>
    <dbReference type="NCBI Taxonomy" id="8355"/>
    <lineage>
        <taxon>Eukaryota</taxon>
        <taxon>Metazoa</taxon>
        <taxon>Chordata</taxon>
        <taxon>Craniata</taxon>
        <taxon>Vertebrata</taxon>
        <taxon>Euteleostomi</taxon>
        <taxon>Amphibia</taxon>
        <taxon>Batrachia</taxon>
        <taxon>Anura</taxon>
        <taxon>Pipoidea</taxon>
        <taxon>Pipidae</taxon>
        <taxon>Xenopodinae</taxon>
        <taxon>Xenopus</taxon>
        <taxon>Xenopus</taxon>
    </lineage>
</organism>
<evidence type="ECO:0000313" key="2">
    <source>
        <dbReference type="Proteomes" id="UP000694892"/>
    </source>
</evidence>
<reference evidence="2" key="1">
    <citation type="journal article" date="2016" name="Nature">
        <title>Genome evolution in the allotetraploid frog Xenopus laevis.</title>
        <authorList>
            <person name="Session A.M."/>
            <person name="Uno Y."/>
            <person name="Kwon T."/>
            <person name="Chapman J.A."/>
            <person name="Toyoda A."/>
            <person name="Takahashi S."/>
            <person name="Fukui A."/>
            <person name="Hikosaka A."/>
            <person name="Suzuki A."/>
            <person name="Kondo M."/>
            <person name="van Heeringen S.J."/>
            <person name="Quigley I."/>
            <person name="Heinz S."/>
            <person name="Ogino H."/>
            <person name="Ochi H."/>
            <person name="Hellsten U."/>
            <person name="Lyons J.B."/>
            <person name="Simakov O."/>
            <person name="Putnam N."/>
            <person name="Stites J."/>
            <person name="Kuroki Y."/>
            <person name="Tanaka T."/>
            <person name="Michiue T."/>
            <person name="Watanabe M."/>
            <person name="Bogdanovic O."/>
            <person name="Lister R."/>
            <person name="Georgiou G."/>
            <person name="Paranjpe S.S."/>
            <person name="van Kruijsbergen I."/>
            <person name="Shu S."/>
            <person name="Carlson J."/>
            <person name="Kinoshita T."/>
            <person name="Ohta Y."/>
            <person name="Mawaribuchi S."/>
            <person name="Jenkins J."/>
            <person name="Grimwood J."/>
            <person name="Schmutz J."/>
            <person name="Mitros T."/>
            <person name="Mozaffari S.V."/>
            <person name="Suzuki Y."/>
            <person name="Haramoto Y."/>
            <person name="Yamamoto T.S."/>
            <person name="Takagi C."/>
            <person name="Heald R."/>
            <person name="Miller K."/>
            <person name="Haudenschild C."/>
            <person name="Kitzman J."/>
            <person name="Nakayama T."/>
            <person name="Izutsu Y."/>
            <person name="Robert J."/>
            <person name="Fortriede J."/>
            <person name="Burns K."/>
            <person name="Lotay V."/>
            <person name="Karimi K."/>
            <person name="Yasuoka Y."/>
            <person name="Dichmann D.S."/>
            <person name="Flajnik M.F."/>
            <person name="Houston D.W."/>
            <person name="Shendure J."/>
            <person name="DuPasquier L."/>
            <person name="Vize P.D."/>
            <person name="Zorn A.M."/>
            <person name="Ito M."/>
            <person name="Marcotte E.M."/>
            <person name="Wallingford J.B."/>
            <person name="Ito Y."/>
            <person name="Asashima M."/>
            <person name="Ueno N."/>
            <person name="Matsuda Y."/>
            <person name="Veenstra G.J."/>
            <person name="Fujiyama A."/>
            <person name="Harland R.M."/>
            <person name="Taira M."/>
            <person name="Rokhsar D.S."/>
        </authorList>
    </citation>
    <scope>NUCLEOTIDE SEQUENCE [LARGE SCALE GENOMIC DNA]</scope>
    <source>
        <strain evidence="2">J</strain>
    </source>
</reference>
<proteinExistence type="predicted"/>
<accession>A0A974BZ31</accession>
<dbReference type="AlphaFoldDB" id="A0A974BZ31"/>
<evidence type="ECO:0000313" key="1">
    <source>
        <dbReference type="EMBL" id="OCT63105.1"/>
    </source>
</evidence>
<name>A0A974BZ31_XENLA</name>
<gene>
    <name evidence="1" type="ORF">XELAEV_18044201mg</name>
</gene>
<dbReference type="Proteomes" id="UP000694892">
    <property type="component" value="Chromosome 9_10L"/>
</dbReference>
<protein>
    <submittedName>
        <fullName evidence="1">Uncharacterized protein</fullName>
    </submittedName>
</protein>